<protein>
    <recommendedName>
        <fullName evidence="4">DUF502 domain-containing protein</fullName>
    </recommendedName>
</protein>
<keyword evidence="1" id="KW-1133">Transmembrane helix</keyword>
<sequence>MKRFIRYFLEGLLFVIPLAVTIYILYWIFTTVDNWFYLLVHNWFNLQIPGLGVLLTILGITIVGFLASNVLTRGVLSLVSTVFEKVPFIKLIYTSIKDLIGAFVGEKKSFDKPVLVTLSKDGNAKAIGFVTKESLDSFGLTDHVAVYLPQSYNFAGNLLLFPSDQVQLLNTESSEVMAFLVSGGVSGGPQNVNKKSSDA</sequence>
<evidence type="ECO:0008006" key="4">
    <source>
        <dbReference type="Google" id="ProtNLM"/>
    </source>
</evidence>
<feature type="transmembrane region" description="Helical" evidence="1">
    <location>
        <begin position="48"/>
        <end position="67"/>
    </location>
</feature>
<dbReference type="PANTHER" id="PTHR31876:SF26">
    <property type="entry name" value="PROTEIN LIKE COV 2"/>
    <property type="match status" value="1"/>
</dbReference>
<dbReference type="Proteomes" id="UP000197781">
    <property type="component" value="Chromosome"/>
</dbReference>
<proteinExistence type="predicted"/>
<evidence type="ECO:0000313" key="2">
    <source>
        <dbReference type="EMBL" id="ASJ53201.1"/>
    </source>
</evidence>
<dbReference type="AlphaFoldDB" id="A0A220MDS2"/>
<evidence type="ECO:0000313" key="3">
    <source>
        <dbReference type="Proteomes" id="UP000197781"/>
    </source>
</evidence>
<gene>
    <name evidence="2" type="ORF">BP422_06345</name>
</gene>
<keyword evidence="1" id="KW-0472">Membrane</keyword>
<keyword evidence="1" id="KW-0812">Transmembrane</keyword>
<feature type="transmembrane region" description="Helical" evidence="1">
    <location>
        <begin position="7"/>
        <end position="28"/>
    </location>
</feature>
<name>A0A220MDS2_9BACL</name>
<organism evidence="2 3">
    <name type="scientific">Brevibacillus formosus</name>
    <dbReference type="NCBI Taxonomy" id="54913"/>
    <lineage>
        <taxon>Bacteria</taxon>
        <taxon>Bacillati</taxon>
        <taxon>Bacillota</taxon>
        <taxon>Bacilli</taxon>
        <taxon>Bacillales</taxon>
        <taxon>Paenibacillaceae</taxon>
        <taxon>Brevibacillus</taxon>
    </lineage>
</organism>
<dbReference type="Pfam" id="PF04367">
    <property type="entry name" value="DUF502"/>
    <property type="match status" value="1"/>
</dbReference>
<dbReference type="RefSeq" id="WP_088907047.1">
    <property type="nucleotide sequence ID" value="NZ_CP018145.1"/>
</dbReference>
<dbReference type="InterPro" id="IPR007462">
    <property type="entry name" value="COV1-like"/>
</dbReference>
<evidence type="ECO:0000256" key="1">
    <source>
        <dbReference type="SAM" id="Phobius"/>
    </source>
</evidence>
<accession>A0A220MDS2</accession>
<reference evidence="2 3" key="1">
    <citation type="submission" date="2016-11" db="EMBL/GenBank/DDBJ databases">
        <authorList>
            <person name="Jaros S."/>
            <person name="Januszkiewicz K."/>
            <person name="Wedrychowicz H."/>
        </authorList>
    </citation>
    <scope>NUCLEOTIDE SEQUENCE [LARGE SCALE GENOMIC DNA]</scope>
    <source>
        <strain evidence="2 3">NF2</strain>
    </source>
</reference>
<dbReference type="EMBL" id="CP018145">
    <property type="protein sequence ID" value="ASJ53201.1"/>
    <property type="molecule type" value="Genomic_DNA"/>
</dbReference>
<dbReference type="PANTHER" id="PTHR31876">
    <property type="entry name" value="COV-LIKE PROTEIN 1"/>
    <property type="match status" value="1"/>
</dbReference>
<dbReference type="KEGG" id="bfm:BP422_06345"/>